<keyword evidence="2" id="KW-1185">Reference proteome</keyword>
<gene>
    <name evidence="1" type="ORF">PHPALM_16964</name>
</gene>
<proteinExistence type="predicted"/>
<dbReference type="Proteomes" id="UP000237271">
    <property type="component" value="Unassembled WGS sequence"/>
</dbReference>
<dbReference type="AlphaFoldDB" id="A0A2P4XNF7"/>
<reference evidence="1 2" key="1">
    <citation type="journal article" date="2017" name="Genome Biol. Evol.">
        <title>Phytophthora megakarya and P. palmivora, closely related causal agents of cacao black pod rot, underwent increases in genome sizes and gene numbers by different mechanisms.</title>
        <authorList>
            <person name="Ali S.S."/>
            <person name="Shao J."/>
            <person name="Lary D.J."/>
            <person name="Kronmiller B."/>
            <person name="Shen D."/>
            <person name="Strem M.D."/>
            <person name="Amoako-Attah I."/>
            <person name="Akrofi A.Y."/>
            <person name="Begoude B.A."/>
            <person name="Ten Hoopen G.M."/>
            <person name="Coulibaly K."/>
            <person name="Kebe B.I."/>
            <person name="Melnick R.L."/>
            <person name="Guiltinan M.J."/>
            <person name="Tyler B.M."/>
            <person name="Meinhardt L.W."/>
            <person name="Bailey B.A."/>
        </authorList>
    </citation>
    <scope>NUCLEOTIDE SEQUENCE [LARGE SCALE GENOMIC DNA]</scope>
    <source>
        <strain evidence="2">sbr112.9</strain>
    </source>
</reference>
<organism evidence="1 2">
    <name type="scientific">Phytophthora palmivora</name>
    <dbReference type="NCBI Taxonomy" id="4796"/>
    <lineage>
        <taxon>Eukaryota</taxon>
        <taxon>Sar</taxon>
        <taxon>Stramenopiles</taxon>
        <taxon>Oomycota</taxon>
        <taxon>Peronosporomycetes</taxon>
        <taxon>Peronosporales</taxon>
        <taxon>Peronosporaceae</taxon>
        <taxon>Phytophthora</taxon>
    </lineage>
</organism>
<dbReference type="EMBL" id="NCKW01009477">
    <property type="protein sequence ID" value="POM67088.1"/>
    <property type="molecule type" value="Genomic_DNA"/>
</dbReference>
<evidence type="ECO:0000313" key="2">
    <source>
        <dbReference type="Proteomes" id="UP000237271"/>
    </source>
</evidence>
<protein>
    <submittedName>
        <fullName evidence="1">Uncharacterized protein</fullName>
    </submittedName>
</protein>
<comment type="caution">
    <text evidence="1">The sequence shown here is derived from an EMBL/GenBank/DDBJ whole genome shotgun (WGS) entry which is preliminary data.</text>
</comment>
<evidence type="ECO:0000313" key="1">
    <source>
        <dbReference type="EMBL" id="POM67088.1"/>
    </source>
</evidence>
<sequence length="110" mass="12761">MRLCDLNHTIEHISGSDNIWDNIMSRWRSRDVTREHHVVPVAEMSAIRPQADEDFVFPTFSGIVEAQNAAGRENPDCNPSLRRKEESMILVLKERFLIVKLNDKVAKFNR</sequence>
<name>A0A2P4XNF7_9STRA</name>
<accession>A0A2P4XNF7</accession>